<keyword evidence="1" id="KW-0472">Membrane</keyword>
<keyword evidence="1" id="KW-1133">Transmembrane helix</keyword>
<organism evidence="2">
    <name type="scientific">uncultured Sulfurovum sp</name>
    <dbReference type="NCBI Taxonomy" id="269237"/>
    <lineage>
        <taxon>Bacteria</taxon>
        <taxon>Pseudomonadati</taxon>
        <taxon>Campylobacterota</taxon>
        <taxon>Epsilonproteobacteria</taxon>
        <taxon>Campylobacterales</taxon>
        <taxon>Sulfurovaceae</taxon>
        <taxon>Sulfurovum</taxon>
        <taxon>environmental samples</taxon>
    </lineage>
</organism>
<evidence type="ECO:0000313" key="2">
    <source>
        <dbReference type="EMBL" id="CAA6815909.1"/>
    </source>
</evidence>
<proteinExistence type="predicted"/>
<sequence length="163" mass="19225">MQNKDTKKSKIGTFSYQYLARAKLSYIITMPSIIMMIIPAVIADIFATIYQIINFSVYKIPKVKRSKYIVIDRHHLSYLNGIEKLFCVFCGYVNGVIQYAAEIGTRTEEFWCPIKHNQKIGYEHSRYHKYLEYGDSETYHKKRKHIRLAQEKELKEEEAKSSL</sequence>
<keyword evidence="1" id="KW-0812">Transmembrane</keyword>
<name>A0A6S6THH0_9BACT</name>
<reference evidence="2" key="1">
    <citation type="submission" date="2020-01" db="EMBL/GenBank/DDBJ databases">
        <authorList>
            <person name="Meier V. D."/>
            <person name="Meier V D."/>
        </authorList>
    </citation>
    <scope>NUCLEOTIDE SEQUENCE</scope>
    <source>
        <strain evidence="2">HLG_WM_MAG_02</strain>
    </source>
</reference>
<dbReference type="EMBL" id="CACVAZ010000102">
    <property type="protein sequence ID" value="CAA6815909.1"/>
    <property type="molecule type" value="Genomic_DNA"/>
</dbReference>
<dbReference type="AlphaFoldDB" id="A0A6S6THH0"/>
<feature type="transmembrane region" description="Helical" evidence="1">
    <location>
        <begin position="33"/>
        <end position="57"/>
    </location>
</feature>
<accession>A0A6S6THH0</accession>
<evidence type="ECO:0000256" key="1">
    <source>
        <dbReference type="SAM" id="Phobius"/>
    </source>
</evidence>
<gene>
    <name evidence="2" type="ORF">HELGO_WM17613</name>
</gene>
<protein>
    <submittedName>
        <fullName evidence="2">Uncharacterized protein</fullName>
    </submittedName>
</protein>